<dbReference type="GO" id="GO:0005524">
    <property type="term" value="F:ATP binding"/>
    <property type="evidence" value="ECO:0007669"/>
    <property type="project" value="UniProtKB-KW"/>
</dbReference>
<keyword evidence="3" id="KW-0067">ATP-binding</keyword>
<reference evidence="5" key="2">
    <citation type="submission" date="2021-04" db="EMBL/GenBank/DDBJ databases">
        <authorList>
            <person name="Gilroy R."/>
        </authorList>
    </citation>
    <scope>NUCLEOTIDE SEQUENCE</scope>
    <source>
        <strain evidence="5">CHK188-16595</strain>
    </source>
</reference>
<dbReference type="EMBL" id="DWXN01000010">
    <property type="protein sequence ID" value="HJB75121.1"/>
    <property type="molecule type" value="Genomic_DNA"/>
</dbReference>
<dbReference type="PANTHER" id="PTHR43309:SF3">
    <property type="entry name" value="5-OXOPROLINASE SUBUNIT C"/>
    <property type="match status" value="1"/>
</dbReference>
<dbReference type="InterPro" id="IPR029000">
    <property type="entry name" value="Cyclophilin-like_dom_sf"/>
</dbReference>
<feature type="domain" description="Carboxyltransferase" evidence="4">
    <location>
        <begin position="24"/>
        <end position="303"/>
    </location>
</feature>
<dbReference type="AlphaFoldDB" id="A0A9D2S9Q8"/>
<dbReference type="NCBIfam" id="TIGR00724">
    <property type="entry name" value="urea_amlyse_rel"/>
    <property type="match status" value="1"/>
</dbReference>
<evidence type="ECO:0000256" key="3">
    <source>
        <dbReference type="ARBA" id="ARBA00022840"/>
    </source>
</evidence>
<evidence type="ECO:0000313" key="6">
    <source>
        <dbReference type="Proteomes" id="UP000823877"/>
    </source>
</evidence>
<dbReference type="PANTHER" id="PTHR43309">
    <property type="entry name" value="5-OXOPROLINASE SUBUNIT C"/>
    <property type="match status" value="1"/>
</dbReference>
<protein>
    <submittedName>
        <fullName evidence="5">Biotin-dependent carboxyltransferase family protein</fullName>
    </submittedName>
</protein>
<sequence length="313" mass="33354">MGIKIVRGGILTTVQDLGRYGYMKYGFSQCGAMDARAVKTANILLSNTQNAAVLEMTLSGIAAVFTEDCAICISGAQIEAAVNRKPIRMNKVYALSAGDVLICGNVKNGARAYLAVSGGIDVPVFLGSRSTDLKAKAGGFHGRKLKTGDEIGILPHSKLNHIEKRETKAFSYSQETVLRAVPGPQDFMFTAEDTERFFSAAYKVTAEADRMGIRLNGAVLKGRHGMNIISDGIAPGSIQVPENGQPILLCADRQTTGGYAKIACVISADLPLAAQLLPGCTVRFKKVSVKEAQAAAKTQRSELASLQAYIHKL</sequence>
<dbReference type="Pfam" id="PF02626">
    <property type="entry name" value="CT_A_B"/>
    <property type="match status" value="1"/>
</dbReference>
<reference evidence="5" key="1">
    <citation type="journal article" date="2021" name="PeerJ">
        <title>Extensive microbial diversity within the chicken gut microbiome revealed by metagenomics and culture.</title>
        <authorList>
            <person name="Gilroy R."/>
            <person name="Ravi A."/>
            <person name="Getino M."/>
            <person name="Pursley I."/>
            <person name="Horton D.L."/>
            <person name="Alikhan N.F."/>
            <person name="Baker D."/>
            <person name="Gharbi K."/>
            <person name="Hall N."/>
            <person name="Watson M."/>
            <person name="Adriaenssens E.M."/>
            <person name="Foster-Nyarko E."/>
            <person name="Jarju S."/>
            <person name="Secka A."/>
            <person name="Antonio M."/>
            <person name="Oren A."/>
            <person name="Chaudhuri R.R."/>
            <person name="La Ragione R."/>
            <person name="Hildebrand F."/>
            <person name="Pallen M.J."/>
        </authorList>
    </citation>
    <scope>NUCLEOTIDE SEQUENCE</scope>
    <source>
        <strain evidence="5">CHK188-16595</strain>
    </source>
</reference>
<keyword evidence="2" id="KW-0378">Hydrolase</keyword>
<proteinExistence type="predicted"/>
<dbReference type="InterPro" id="IPR003778">
    <property type="entry name" value="CT_A_B"/>
</dbReference>
<dbReference type="SMART" id="SM00797">
    <property type="entry name" value="AHS2"/>
    <property type="match status" value="1"/>
</dbReference>
<evidence type="ECO:0000259" key="4">
    <source>
        <dbReference type="SMART" id="SM00797"/>
    </source>
</evidence>
<organism evidence="5 6">
    <name type="scientific">Candidatus Eubacterium faecale</name>
    <dbReference type="NCBI Taxonomy" id="2838568"/>
    <lineage>
        <taxon>Bacteria</taxon>
        <taxon>Bacillati</taxon>
        <taxon>Bacillota</taxon>
        <taxon>Clostridia</taxon>
        <taxon>Eubacteriales</taxon>
        <taxon>Eubacteriaceae</taxon>
        <taxon>Eubacterium</taxon>
    </lineage>
</organism>
<dbReference type="Proteomes" id="UP000823877">
    <property type="component" value="Unassembled WGS sequence"/>
</dbReference>
<gene>
    <name evidence="5" type="ORF">IAA37_05520</name>
</gene>
<keyword evidence="1" id="KW-0547">Nucleotide-binding</keyword>
<dbReference type="InterPro" id="IPR052708">
    <property type="entry name" value="PxpC"/>
</dbReference>
<evidence type="ECO:0000256" key="1">
    <source>
        <dbReference type="ARBA" id="ARBA00022741"/>
    </source>
</evidence>
<comment type="caution">
    <text evidence="5">The sequence shown here is derived from an EMBL/GenBank/DDBJ whole genome shotgun (WGS) entry which is preliminary data.</text>
</comment>
<dbReference type="GO" id="GO:0016787">
    <property type="term" value="F:hydrolase activity"/>
    <property type="evidence" value="ECO:0007669"/>
    <property type="project" value="UniProtKB-KW"/>
</dbReference>
<dbReference type="SUPFAM" id="SSF50891">
    <property type="entry name" value="Cyclophilin-like"/>
    <property type="match status" value="1"/>
</dbReference>
<dbReference type="Gene3D" id="2.40.100.10">
    <property type="entry name" value="Cyclophilin-like"/>
    <property type="match status" value="1"/>
</dbReference>
<evidence type="ECO:0000256" key="2">
    <source>
        <dbReference type="ARBA" id="ARBA00022801"/>
    </source>
</evidence>
<name>A0A9D2S9Q8_9FIRM</name>
<accession>A0A9D2S9Q8</accession>
<evidence type="ECO:0000313" key="5">
    <source>
        <dbReference type="EMBL" id="HJB75121.1"/>
    </source>
</evidence>